<dbReference type="GO" id="GO:0004691">
    <property type="term" value="F:cAMP-dependent protein kinase activity"/>
    <property type="evidence" value="ECO:0007669"/>
    <property type="project" value="TreeGrafter"/>
</dbReference>
<keyword evidence="10" id="KW-0142">cGMP-binding</keyword>
<reference evidence="16 17" key="1">
    <citation type="journal article" date="2015" name="Genome Biol. Evol.">
        <title>Comparative Genomics of a Bacterivorous Green Alga Reveals Evolutionary Causalities and Consequences of Phago-Mixotrophic Mode of Nutrition.</title>
        <authorList>
            <person name="Burns J.A."/>
            <person name="Paasch A."/>
            <person name="Narechania A."/>
            <person name="Kim E."/>
        </authorList>
    </citation>
    <scope>NUCLEOTIDE SEQUENCE [LARGE SCALE GENOMIC DNA]</scope>
    <source>
        <strain evidence="16 17">PLY_AMNH</strain>
    </source>
</reference>
<dbReference type="FunFam" id="1.10.510.10:FF:000048">
    <property type="entry name" value="Protein kinase C"/>
    <property type="match status" value="1"/>
</dbReference>
<feature type="non-terminal residue" evidence="16">
    <location>
        <position position="1"/>
    </location>
</feature>
<feature type="domain" description="Cyclic nucleotide-binding" evidence="15">
    <location>
        <begin position="1"/>
        <end position="104"/>
    </location>
</feature>
<feature type="region of interest" description="Disordered" evidence="13">
    <location>
        <begin position="191"/>
        <end position="228"/>
    </location>
</feature>
<dbReference type="Gene3D" id="1.10.510.10">
    <property type="entry name" value="Transferase(Phosphotransferase) domain 1"/>
    <property type="match status" value="1"/>
</dbReference>
<dbReference type="Gene3D" id="2.60.120.10">
    <property type="entry name" value="Jelly Rolls"/>
    <property type="match status" value="1"/>
</dbReference>
<dbReference type="PROSITE" id="PS00108">
    <property type="entry name" value="PROTEIN_KINASE_ST"/>
    <property type="match status" value="1"/>
</dbReference>
<protein>
    <recommendedName>
        <fullName evidence="11">cGMP-dependent protein kinase</fullName>
    </recommendedName>
</protein>
<dbReference type="GO" id="GO:0030553">
    <property type="term" value="F:cGMP binding"/>
    <property type="evidence" value="ECO:0007669"/>
    <property type="project" value="UniProtKB-KW"/>
</dbReference>
<sequence>EYDRMKLTEGFIAKHFEPGEVIQGQEGASRCHIIIRGQAVKMTANGERIYLRANQCYGEENLASMNTPCVKTPSRAPKVVLACSEVYTWSIDACSYRRILQRTSFKKVAQQDLSTCPAEILGSSPSSSTASSSRGWLPSAGSLDKNCKKEGSILSPEIEKCLLPQITSSAATSKAASTSLDRLRVSPSLGDLRLRPNSRAGHLRDDRSNASHPAIASGAPPRRRSLDSIEATKVDRRLRHAMEFGEQIKPKPLSNLSIEDFVFLKEIGVGFTSHAYLCSMPAHRNKHVVVKRMRKRTLIRFHQVENVIQERDLLLKWSSPFIISCIGYFSDAAYLYSVLEFMRGGDMFQTLNSIQMVPARDAQIYAAEVLLALEYIHAQGYAYRDMKPENILFGEDGHIKLADMGFCTPIKAGERLFTNCGTPDYMAPEVLLNQGYDQSADLWAFGILIFEMLAGVPPFENDQDDPIVLKMMRPTFEWTDGFDLHGRDLVKRLCTVDPTKRLGTHPAKGFDEIKEHPFFAGLDWSDVSQQLVKPPALQNLLEIPDDSISLKCSPGMKVELTKEQEALFRSF</sequence>
<keyword evidence="2" id="KW-0723">Serine/threonine-protein kinase</keyword>
<dbReference type="InterPro" id="IPR000719">
    <property type="entry name" value="Prot_kinase_dom"/>
</dbReference>
<dbReference type="InterPro" id="IPR000595">
    <property type="entry name" value="cNMP-bd_dom"/>
</dbReference>
<evidence type="ECO:0000256" key="4">
    <source>
        <dbReference type="ARBA" id="ARBA00022553"/>
    </source>
</evidence>
<dbReference type="GO" id="GO:0005524">
    <property type="term" value="F:ATP binding"/>
    <property type="evidence" value="ECO:0007669"/>
    <property type="project" value="UniProtKB-UniRule"/>
</dbReference>
<keyword evidence="5" id="KW-0808">Transferase</keyword>
<dbReference type="Pfam" id="PF00069">
    <property type="entry name" value="Pkinase"/>
    <property type="match status" value="1"/>
</dbReference>
<evidence type="ECO:0000313" key="16">
    <source>
        <dbReference type="EMBL" id="KAK3267598.1"/>
    </source>
</evidence>
<comment type="cofactor">
    <cofactor evidence="1">
        <name>Mg(2+)</name>
        <dbReference type="ChEBI" id="CHEBI:18420"/>
    </cofactor>
</comment>
<evidence type="ECO:0000256" key="8">
    <source>
        <dbReference type="ARBA" id="ARBA00022840"/>
    </source>
</evidence>
<dbReference type="InterPro" id="IPR008271">
    <property type="entry name" value="Ser/Thr_kinase_AS"/>
</dbReference>
<evidence type="ECO:0000256" key="13">
    <source>
        <dbReference type="SAM" id="MobiDB-lite"/>
    </source>
</evidence>
<dbReference type="SUPFAM" id="SSF56112">
    <property type="entry name" value="Protein kinase-like (PK-like)"/>
    <property type="match status" value="1"/>
</dbReference>
<dbReference type="InterPro" id="IPR014710">
    <property type="entry name" value="RmlC-like_jellyroll"/>
</dbReference>
<evidence type="ECO:0000256" key="9">
    <source>
        <dbReference type="ARBA" id="ARBA00022842"/>
    </source>
</evidence>
<evidence type="ECO:0000256" key="2">
    <source>
        <dbReference type="ARBA" id="ARBA00022527"/>
    </source>
</evidence>
<dbReference type="InterPro" id="IPR011009">
    <property type="entry name" value="Kinase-like_dom_sf"/>
</dbReference>
<evidence type="ECO:0000259" key="15">
    <source>
        <dbReference type="PROSITE" id="PS50042"/>
    </source>
</evidence>
<dbReference type="PROSITE" id="PS50011">
    <property type="entry name" value="PROTEIN_KINASE_DOM"/>
    <property type="match status" value="1"/>
</dbReference>
<dbReference type="PANTHER" id="PTHR24353:SF37">
    <property type="entry name" value="CAMP-DEPENDENT PROTEIN KINASE CATALYTIC SUBUNIT PRKX"/>
    <property type="match status" value="1"/>
</dbReference>
<dbReference type="Proteomes" id="UP001190700">
    <property type="component" value="Unassembled WGS sequence"/>
</dbReference>
<evidence type="ECO:0000256" key="12">
    <source>
        <dbReference type="PROSITE-ProRule" id="PRU10141"/>
    </source>
</evidence>
<evidence type="ECO:0000256" key="6">
    <source>
        <dbReference type="ARBA" id="ARBA00022741"/>
    </source>
</evidence>
<dbReference type="PROSITE" id="PS50042">
    <property type="entry name" value="CNMP_BINDING_3"/>
    <property type="match status" value="1"/>
</dbReference>
<keyword evidence="4" id="KW-0597">Phosphoprotein</keyword>
<keyword evidence="17" id="KW-1185">Reference proteome</keyword>
<dbReference type="PANTHER" id="PTHR24353">
    <property type="entry name" value="CYCLIC NUCLEOTIDE-DEPENDENT PROTEIN KINASE"/>
    <property type="match status" value="1"/>
</dbReference>
<keyword evidence="7" id="KW-0418">Kinase</keyword>
<evidence type="ECO:0000256" key="1">
    <source>
        <dbReference type="ARBA" id="ARBA00001946"/>
    </source>
</evidence>
<keyword evidence="9" id="KW-0460">Magnesium</keyword>
<proteinExistence type="predicted"/>
<keyword evidence="6 12" id="KW-0547">Nucleotide-binding</keyword>
<comment type="caution">
    <text evidence="16">The sequence shown here is derived from an EMBL/GenBank/DDBJ whole genome shotgun (WGS) entry which is preliminary data.</text>
</comment>
<dbReference type="InterPro" id="IPR017441">
    <property type="entry name" value="Protein_kinase_ATP_BS"/>
</dbReference>
<accession>A0AAE0FXI8</accession>
<evidence type="ECO:0000259" key="14">
    <source>
        <dbReference type="PROSITE" id="PS50011"/>
    </source>
</evidence>
<evidence type="ECO:0000256" key="10">
    <source>
        <dbReference type="ARBA" id="ARBA00022992"/>
    </source>
</evidence>
<feature type="domain" description="Protein kinase" evidence="14">
    <location>
        <begin position="261"/>
        <end position="519"/>
    </location>
</feature>
<evidence type="ECO:0000313" key="17">
    <source>
        <dbReference type="Proteomes" id="UP001190700"/>
    </source>
</evidence>
<evidence type="ECO:0000256" key="5">
    <source>
        <dbReference type="ARBA" id="ARBA00022679"/>
    </source>
</evidence>
<gene>
    <name evidence="16" type="ORF">CYMTET_23854</name>
</gene>
<organism evidence="16 17">
    <name type="scientific">Cymbomonas tetramitiformis</name>
    <dbReference type="NCBI Taxonomy" id="36881"/>
    <lineage>
        <taxon>Eukaryota</taxon>
        <taxon>Viridiplantae</taxon>
        <taxon>Chlorophyta</taxon>
        <taxon>Pyramimonadophyceae</taxon>
        <taxon>Pyramimonadales</taxon>
        <taxon>Pyramimonadaceae</taxon>
        <taxon>Cymbomonas</taxon>
    </lineage>
</organism>
<evidence type="ECO:0000256" key="11">
    <source>
        <dbReference type="ARBA" id="ARBA00024113"/>
    </source>
</evidence>
<evidence type="ECO:0000256" key="3">
    <source>
        <dbReference type="ARBA" id="ARBA00022535"/>
    </source>
</evidence>
<evidence type="ECO:0000256" key="7">
    <source>
        <dbReference type="ARBA" id="ARBA00022777"/>
    </source>
</evidence>
<dbReference type="GO" id="GO:0005952">
    <property type="term" value="C:cAMP-dependent protein kinase complex"/>
    <property type="evidence" value="ECO:0007669"/>
    <property type="project" value="TreeGrafter"/>
</dbReference>
<dbReference type="PROSITE" id="PS00107">
    <property type="entry name" value="PROTEIN_KINASE_ATP"/>
    <property type="match status" value="1"/>
</dbReference>
<dbReference type="SMART" id="SM00220">
    <property type="entry name" value="S_TKc"/>
    <property type="match status" value="1"/>
</dbReference>
<keyword evidence="8 12" id="KW-0067">ATP-binding</keyword>
<dbReference type="AlphaFoldDB" id="A0AAE0FXI8"/>
<name>A0AAE0FXI8_9CHLO</name>
<dbReference type="Gene3D" id="3.30.200.20">
    <property type="entry name" value="Phosphorylase Kinase, domain 1"/>
    <property type="match status" value="1"/>
</dbReference>
<keyword evidence="3" id="KW-0140">cGMP</keyword>
<feature type="binding site" evidence="12">
    <location>
        <position position="291"/>
    </location>
    <ligand>
        <name>ATP</name>
        <dbReference type="ChEBI" id="CHEBI:30616"/>
    </ligand>
</feature>
<dbReference type="EMBL" id="LGRX02012316">
    <property type="protein sequence ID" value="KAK3267598.1"/>
    <property type="molecule type" value="Genomic_DNA"/>
</dbReference>